<keyword evidence="1" id="KW-0812">Transmembrane</keyword>
<dbReference type="AlphaFoldDB" id="A0A392NW54"/>
<protein>
    <submittedName>
        <fullName evidence="2">Uncharacterized protein</fullName>
    </submittedName>
</protein>
<proteinExistence type="predicted"/>
<evidence type="ECO:0000313" key="3">
    <source>
        <dbReference type="Proteomes" id="UP000265520"/>
    </source>
</evidence>
<feature type="non-terminal residue" evidence="2">
    <location>
        <position position="35"/>
    </location>
</feature>
<name>A0A392NW54_9FABA</name>
<sequence>MSGVGIQELASIRLTASACIVLLLPSLVCLIPWFA</sequence>
<keyword evidence="3" id="KW-1185">Reference proteome</keyword>
<reference evidence="2 3" key="1">
    <citation type="journal article" date="2018" name="Front. Plant Sci.">
        <title>Red Clover (Trifolium pratense) and Zigzag Clover (T. medium) - A Picture of Genomic Similarities and Differences.</title>
        <authorList>
            <person name="Dluhosova J."/>
            <person name="Istvanek J."/>
            <person name="Nedelnik J."/>
            <person name="Repkova J."/>
        </authorList>
    </citation>
    <scope>NUCLEOTIDE SEQUENCE [LARGE SCALE GENOMIC DNA]</scope>
    <source>
        <strain evidence="3">cv. 10/8</strain>
        <tissue evidence="2">Leaf</tissue>
    </source>
</reference>
<dbReference type="Proteomes" id="UP000265520">
    <property type="component" value="Unassembled WGS sequence"/>
</dbReference>
<evidence type="ECO:0000313" key="2">
    <source>
        <dbReference type="EMBL" id="MCI04058.1"/>
    </source>
</evidence>
<evidence type="ECO:0000256" key="1">
    <source>
        <dbReference type="SAM" id="Phobius"/>
    </source>
</evidence>
<feature type="transmembrane region" description="Helical" evidence="1">
    <location>
        <begin position="12"/>
        <end position="34"/>
    </location>
</feature>
<organism evidence="2 3">
    <name type="scientific">Trifolium medium</name>
    <dbReference type="NCBI Taxonomy" id="97028"/>
    <lineage>
        <taxon>Eukaryota</taxon>
        <taxon>Viridiplantae</taxon>
        <taxon>Streptophyta</taxon>
        <taxon>Embryophyta</taxon>
        <taxon>Tracheophyta</taxon>
        <taxon>Spermatophyta</taxon>
        <taxon>Magnoliopsida</taxon>
        <taxon>eudicotyledons</taxon>
        <taxon>Gunneridae</taxon>
        <taxon>Pentapetalae</taxon>
        <taxon>rosids</taxon>
        <taxon>fabids</taxon>
        <taxon>Fabales</taxon>
        <taxon>Fabaceae</taxon>
        <taxon>Papilionoideae</taxon>
        <taxon>50 kb inversion clade</taxon>
        <taxon>NPAAA clade</taxon>
        <taxon>Hologalegina</taxon>
        <taxon>IRL clade</taxon>
        <taxon>Trifolieae</taxon>
        <taxon>Trifolium</taxon>
    </lineage>
</organism>
<accession>A0A392NW54</accession>
<keyword evidence="1" id="KW-0472">Membrane</keyword>
<comment type="caution">
    <text evidence="2">The sequence shown here is derived from an EMBL/GenBank/DDBJ whole genome shotgun (WGS) entry which is preliminary data.</text>
</comment>
<keyword evidence="1" id="KW-1133">Transmembrane helix</keyword>
<dbReference type="EMBL" id="LXQA010054169">
    <property type="protein sequence ID" value="MCI04058.1"/>
    <property type="molecule type" value="Genomic_DNA"/>
</dbReference>